<dbReference type="Pfam" id="PF04003">
    <property type="entry name" value="Utp12"/>
    <property type="match status" value="1"/>
</dbReference>
<dbReference type="PANTHER" id="PTHR45290">
    <property type="entry name" value="OS03G0300300 PROTEIN"/>
    <property type="match status" value="1"/>
</dbReference>
<feature type="non-terminal residue" evidence="3">
    <location>
        <position position="1"/>
    </location>
</feature>
<evidence type="ECO:0000259" key="2">
    <source>
        <dbReference type="Pfam" id="PF04003"/>
    </source>
</evidence>
<feature type="compositionally biased region" description="Acidic residues" evidence="1">
    <location>
        <begin position="275"/>
        <end position="290"/>
    </location>
</feature>
<gene>
    <name evidence="3" type="ORF">GSMUA_149470.1</name>
</gene>
<accession>A0A8D7AAE8</accession>
<dbReference type="EMBL" id="HG996471">
    <property type="protein sequence ID" value="CAG1845152.1"/>
    <property type="molecule type" value="Genomic_DNA"/>
</dbReference>
<feature type="domain" description="Small-subunit processome Utp12" evidence="2">
    <location>
        <begin position="155"/>
        <end position="256"/>
    </location>
</feature>
<organism evidence="3">
    <name type="scientific">Musa acuminata subsp. malaccensis</name>
    <name type="common">Wild banana</name>
    <name type="synonym">Musa malaccensis</name>
    <dbReference type="NCBI Taxonomy" id="214687"/>
    <lineage>
        <taxon>Eukaryota</taxon>
        <taxon>Viridiplantae</taxon>
        <taxon>Streptophyta</taxon>
        <taxon>Embryophyta</taxon>
        <taxon>Tracheophyta</taxon>
        <taxon>Spermatophyta</taxon>
        <taxon>Magnoliopsida</taxon>
        <taxon>Liliopsida</taxon>
        <taxon>Zingiberales</taxon>
        <taxon>Musaceae</taxon>
        <taxon>Musa</taxon>
    </lineage>
</organism>
<evidence type="ECO:0000313" key="3">
    <source>
        <dbReference type="EMBL" id="CAG1845152.1"/>
    </source>
</evidence>
<protein>
    <submittedName>
        <fullName evidence="3">(wild Malaysian banana) hypothetical protein</fullName>
    </submittedName>
</protein>
<reference evidence="3" key="1">
    <citation type="submission" date="2021-03" db="EMBL/GenBank/DDBJ databases">
        <authorList>
            <consortium name="Genoscope - CEA"/>
            <person name="William W."/>
        </authorList>
    </citation>
    <scope>NUCLEOTIDE SEQUENCE</scope>
    <source>
        <strain evidence="3">Doubled-haploid Pahang</strain>
    </source>
</reference>
<dbReference type="InterPro" id="IPR007148">
    <property type="entry name" value="SSU_processome_Utp12"/>
</dbReference>
<sequence>LGFLLRFASTQASPASSPPPWVVCTVAERVYPRRCCRTIGLRRVGLRSSLQKWRKAFASFPTRDWLRRRLVSFFVTLAEIIYYQIKPKDSREIKHKQDREFNMDEPTMEEKLSSLDMLNDEKLDTKAIPEPAVTVELPRADSLHILLRQALHAEDQALLLDCLYTRDEKVIAKSIALLNPANVVKLLKCLLFMAESRGAVLVCALPWIRILLCQQASSIMSQESSIRILNSLYQLIDSRISTFGSALQLSSCLDHLFPRVTDDGGADQPIIYENSDSEESEDAMETDEGSEGLSDVTDAHGSDLSDVMSDEDGGH</sequence>
<name>A0A8D7AAE8_MUSAM</name>
<evidence type="ECO:0000256" key="1">
    <source>
        <dbReference type="SAM" id="MobiDB-lite"/>
    </source>
</evidence>
<dbReference type="AlphaFoldDB" id="A0A8D7AAE8"/>
<proteinExistence type="predicted"/>
<dbReference type="PANTHER" id="PTHR45290:SF3">
    <property type="entry name" value="OS01G0649000 PROTEIN"/>
    <property type="match status" value="1"/>
</dbReference>
<feature type="region of interest" description="Disordered" evidence="1">
    <location>
        <begin position="264"/>
        <end position="315"/>
    </location>
</feature>